<dbReference type="Proteomes" id="UP000252733">
    <property type="component" value="Unassembled WGS sequence"/>
</dbReference>
<evidence type="ECO:0000313" key="1">
    <source>
        <dbReference type="EMBL" id="RCW31378.1"/>
    </source>
</evidence>
<name>A0A368URB2_9BACT</name>
<organism evidence="1 2">
    <name type="scientific">Marinilabilia salmonicolor</name>
    <dbReference type="NCBI Taxonomy" id="989"/>
    <lineage>
        <taxon>Bacteria</taxon>
        <taxon>Pseudomonadati</taxon>
        <taxon>Bacteroidota</taxon>
        <taxon>Bacteroidia</taxon>
        <taxon>Marinilabiliales</taxon>
        <taxon>Marinilabiliaceae</taxon>
        <taxon>Marinilabilia</taxon>
    </lineage>
</organism>
<gene>
    <name evidence="1" type="ORF">DFO77_11895</name>
</gene>
<keyword evidence="2" id="KW-1185">Reference proteome</keyword>
<sequence>MEGVKTIKDTALKGRNRARDKFDLLEIKNRAGMAPEGETAYIGTVICDEIDKAREKTYLFRAWLVRGKPTGTNLLDMALEYFQIMKDLGYSNEVLKEELENAFGSIYRIEELEKIKGQSETNWNSLRLDLIENGFIQKADEKLFNMALNYNISLKDEEKIVWKEARRQAAVFAKRFDMEKKEFNNRFVLEKGKGPLHKNDFIGLWEDKEYKIHEILTKHGK</sequence>
<evidence type="ECO:0000313" key="2">
    <source>
        <dbReference type="Proteomes" id="UP000252733"/>
    </source>
</evidence>
<dbReference type="EMBL" id="QPIZ01000018">
    <property type="protein sequence ID" value="RCW31378.1"/>
    <property type="molecule type" value="Genomic_DNA"/>
</dbReference>
<dbReference type="AlphaFoldDB" id="A0A368URB2"/>
<dbReference type="RefSeq" id="WP_114437490.1">
    <property type="nucleotide sequence ID" value="NZ_QPIZ01000018.1"/>
</dbReference>
<comment type="caution">
    <text evidence="1">The sequence shown here is derived from an EMBL/GenBank/DDBJ whole genome shotgun (WGS) entry which is preliminary data.</text>
</comment>
<proteinExistence type="predicted"/>
<protein>
    <submittedName>
        <fullName evidence="1">Uncharacterized protein</fullName>
    </submittedName>
</protein>
<accession>A0A368URB2</accession>
<reference evidence="1 2" key="1">
    <citation type="submission" date="2018-07" db="EMBL/GenBank/DDBJ databases">
        <title>Freshwater and sediment microbial communities from various areas in North America, analyzing microbe dynamics in response to fracking.</title>
        <authorList>
            <person name="Lamendella R."/>
        </authorList>
    </citation>
    <scope>NUCLEOTIDE SEQUENCE [LARGE SCALE GENOMIC DNA]</scope>
    <source>
        <strain evidence="1 2">160A</strain>
    </source>
</reference>